<evidence type="ECO:0000256" key="1">
    <source>
        <dbReference type="PIRSR" id="PIRSR613078-1"/>
    </source>
</evidence>
<accession>F3KWA7</accession>
<dbReference type="InterPro" id="IPR013078">
    <property type="entry name" value="His_Pase_superF_clade-1"/>
</dbReference>
<comment type="caution">
    <text evidence="3">The sequence shown here is derived from an EMBL/GenBank/DDBJ whole genome shotgun (WGS) entry which is preliminary data.</text>
</comment>
<dbReference type="AlphaFoldDB" id="F3KWA7"/>
<dbReference type="CDD" id="cd07067">
    <property type="entry name" value="HP_PGM_like"/>
    <property type="match status" value="1"/>
</dbReference>
<dbReference type="SUPFAM" id="SSF53254">
    <property type="entry name" value="Phosphoglycerate mutase-like"/>
    <property type="match status" value="1"/>
</dbReference>
<evidence type="ECO:0000313" key="3">
    <source>
        <dbReference type="EMBL" id="EGI75944.1"/>
    </source>
</evidence>
<keyword evidence="4" id="KW-1185">Reference proteome</keyword>
<reference evidence="3 4" key="1">
    <citation type="journal article" date="2011" name="EMBO J.">
        <title>Structural diversity of bacterial flagellar motors.</title>
        <authorList>
            <person name="Chen S."/>
            <person name="Beeby M."/>
            <person name="Murphy G.E."/>
            <person name="Leadbetter J.R."/>
            <person name="Hendrixson D.R."/>
            <person name="Briegel A."/>
            <person name="Li Z."/>
            <person name="Shi J."/>
            <person name="Tocheva E.I."/>
            <person name="Muller A."/>
            <person name="Dobro M.J."/>
            <person name="Jensen G.J."/>
        </authorList>
    </citation>
    <scope>NUCLEOTIDE SEQUENCE [LARGE SCALE GENOMIC DNA]</scope>
    <source>
        <strain evidence="3 4">ATCC 19624</strain>
    </source>
</reference>
<organism evidence="3 4">
    <name type="scientific">Hylemonella gracilis ATCC 19624</name>
    <dbReference type="NCBI Taxonomy" id="887062"/>
    <lineage>
        <taxon>Bacteria</taxon>
        <taxon>Pseudomonadati</taxon>
        <taxon>Pseudomonadota</taxon>
        <taxon>Betaproteobacteria</taxon>
        <taxon>Burkholderiales</taxon>
        <taxon>Comamonadaceae</taxon>
        <taxon>Hylemonella</taxon>
    </lineage>
</organism>
<dbReference type="GO" id="GO:0005737">
    <property type="term" value="C:cytoplasm"/>
    <property type="evidence" value="ECO:0007669"/>
    <property type="project" value="TreeGrafter"/>
</dbReference>
<dbReference type="SMART" id="SM00855">
    <property type="entry name" value="PGAM"/>
    <property type="match status" value="1"/>
</dbReference>
<dbReference type="Gene3D" id="3.40.50.1240">
    <property type="entry name" value="Phosphoglycerate mutase-like"/>
    <property type="match status" value="1"/>
</dbReference>
<gene>
    <name evidence="3" type="ORF">HGR_13724</name>
</gene>
<feature type="active site" description="Tele-phosphohistidine intermediate" evidence="1">
    <location>
        <position position="12"/>
    </location>
</feature>
<dbReference type="eggNOG" id="COG0406">
    <property type="taxonomic scope" value="Bacteria"/>
</dbReference>
<feature type="active site" description="Proton donor/acceptor" evidence="1">
    <location>
        <position position="93"/>
    </location>
</feature>
<dbReference type="OrthoDB" id="9783269at2"/>
<dbReference type="PANTHER" id="PTHR48100:SF1">
    <property type="entry name" value="HISTIDINE PHOSPHATASE FAMILY PROTEIN-RELATED"/>
    <property type="match status" value="1"/>
</dbReference>
<dbReference type="Proteomes" id="UP000016368">
    <property type="component" value="Unassembled WGS sequence"/>
</dbReference>
<dbReference type="RefSeq" id="WP_006298848.1">
    <property type="nucleotide sequence ID" value="NZ_AEGR01000086.1"/>
</dbReference>
<feature type="binding site" evidence="2">
    <location>
        <position position="69"/>
    </location>
    <ligand>
        <name>substrate</name>
    </ligand>
</feature>
<name>F3KWA7_9BURK</name>
<dbReference type="EMBL" id="AEGR01000086">
    <property type="protein sequence ID" value="EGI75944.1"/>
    <property type="molecule type" value="Genomic_DNA"/>
</dbReference>
<dbReference type="InterPro" id="IPR050275">
    <property type="entry name" value="PGM_Phosphatase"/>
</dbReference>
<dbReference type="InterPro" id="IPR029033">
    <property type="entry name" value="His_PPase_superfam"/>
</dbReference>
<dbReference type="PANTHER" id="PTHR48100">
    <property type="entry name" value="BROAD-SPECIFICITY PHOSPHATASE YOR283W-RELATED"/>
    <property type="match status" value="1"/>
</dbReference>
<evidence type="ECO:0000313" key="4">
    <source>
        <dbReference type="Proteomes" id="UP000016368"/>
    </source>
</evidence>
<dbReference type="STRING" id="887062.HGR_13724"/>
<dbReference type="Pfam" id="PF00300">
    <property type="entry name" value="His_Phos_1"/>
    <property type="match status" value="1"/>
</dbReference>
<feature type="binding site" evidence="2">
    <location>
        <begin position="11"/>
        <end position="18"/>
    </location>
    <ligand>
        <name>substrate</name>
    </ligand>
</feature>
<proteinExistence type="predicted"/>
<dbReference type="GO" id="GO:0016791">
    <property type="term" value="F:phosphatase activity"/>
    <property type="evidence" value="ECO:0007669"/>
    <property type="project" value="TreeGrafter"/>
</dbReference>
<sequence length="231" mass="25342">MQQPTRIIAVRHGETAWNVDTRIQGHLDIPLNDTGRWQAERLGRALAERHAGDADADPIAAIYSSDLQRARQTAEAIRVATGAPLNLHPGLRERGFGAFEGLTYAEIEQRWPQEALHWRKRVPDWAPPPAAPERTGVAPGESLLQVRDRVARALAELAAPHAGQLIVLVAHGGVMDQLYRLATAQELQAPRTWQLGNAALNHLLWTPEGMSLVGWADTSHLEDAGLDETST</sequence>
<evidence type="ECO:0000256" key="2">
    <source>
        <dbReference type="PIRSR" id="PIRSR613078-2"/>
    </source>
</evidence>
<protein>
    <submittedName>
        <fullName evidence="3">Phosphoglycerate mutase</fullName>
    </submittedName>
</protein>